<dbReference type="SUPFAM" id="SSF69065">
    <property type="entry name" value="RNase III domain-like"/>
    <property type="match status" value="1"/>
</dbReference>
<evidence type="ECO:0000256" key="3">
    <source>
        <dbReference type="ARBA" id="ARBA00022806"/>
    </source>
</evidence>
<dbReference type="InterPro" id="IPR005034">
    <property type="entry name" value="Dicer_dimerisation"/>
</dbReference>
<evidence type="ECO:0000256" key="4">
    <source>
        <dbReference type="ARBA" id="ARBA00022840"/>
    </source>
</evidence>
<dbReference type="Gene3D" id="3.30.160.380">
    <property type="entry name" value="Dicer dimerisation domain"/>
    <property type="match status" value="1"/>
</dbReference>
<protein>
    <recommendedName>
        <fullName evidence="6">RNase III domain-containing protein</fullName>
    </recommendedName>
</protein>
<feature type="domain" description="RNase III" evidence="6">
    <location>
        <begin position="993"/>
        <end position="1155"/>
    </location>
</feature>
<keyword evidence="8" id="KW-1185">Reference proteome</keyword>
<dbReference type="SUPFAM" id="SSF52540">
    <property type="entry name" value="P-loop containing nucleoside triphosphate hydrolases"/>
    <property type="match status" value="2"/>
</dbReference>
<dbReference type="InterPro" id="IPR036389">
    <property type="entry name" value="RNase_III_sf"/>
</dbReference>
<evidence type="ECO:0000259" key="6">
    <source>
        <dbReference type="PROSITE" id="PS50142"/>
    </source>
</evidence>
<dbReference type="VEuPathDB" id="FungiDB:H310_03284"/>
<dbReference type="CDD" id="cd00593">
    <property type="entry name" value="RIBOc"/>
    <property type="match status" value="1"/>
</dbReference>
<evidence type="ECO:0000256" key="2">
    <source>
        <dbReference type="ARBA" id="ARBA00022801"/>
    </source>
</evidence>
<dbReference type="GO" id="GO:0006396">
    <property type="term" value="P:RNA processing"/>
    <property type="evidence" value="ECO:0007669"/>
    <property type="project" value="InterPro"/>
</dbReference>
<dbReference type="GO" id="GO:0004525">
    <property type="term" value="F:ribonuclease III activity"/>
    <property type="evidence" value="ECO:0007669"/>
    <property type="project" value="InterPro"/>
</dbReference>
<evidence type="ECO:0000256" key="5">
    <source>
        <dbReference type="SAM" id="MobiDB-lite"/>
    </source>
</evidence>
<dbReference type="PROSITE" id="PS00517">
    <property type="entry name" value="RNASE_3_1"/>
    <property type="match status" value="1"/>
</dbReference>
<dbReference type="InterPro" id="IPR027417">
    <property type="entry name" value="P-loop_NTPase"/>
</dbReference>
<dbReference type="Proteomes" id="UP000285060">
    <property type="component" value="Unassembled WGS sequence"/>
</dbReference>
<dbReference type="Pfam" id="PF00270">
    <property type="entry name" value="DEAD"/>
    <property type="match status" value="1"/>
</dbReference>
<keyword evidence="2" id="KW-0378">Hydrolase</keyword>
<dbReference type="InterPro" id="IPR038248">
    <property type="entry name" value="Dicer_dimer_sf"/>
</dbReference>
<proteinExistence type="predicted"/>
<keyword evidence="3" id="KW-0347">Helicase</keyword>
<dbReference type="SMART" id="SM00535">
    <property type="entry name" value="RIBOc"/>
    <property type="match status" value="1"/>
</dbReference>
<name>A0A3R6VWD8_9STRA</name>
<dbReference type="Gene3D" id="1.10.1520.10">
    <property type="entry name" value="Ribonuclease III domain"/>
    <property type="match status" value="1"/>
</dbReference>
<dbReference type="GO" id="GO:0003676">
    <property type="term" value="F:nucleic acid binding"/>
    <property type="evidence" value="ECO:0007669"/>
    <property type="project" value="InterPro"/>
</dbReference>
<sequence>MSLGEHQKEMVALARQQNVVVSGKSGIGKTFAAAFFIREMLLDHPESKALVLVTSVAKTTEVFKLVSRLCSEKVAVASEDVAHLWQDAAHSKRECAQARVLCVSPSIASHLFYVFATAATFTERLATKYIKVPHLQRPRLFAMVSKPLSELDLPTSRNPLYKLVTAFCISQPTFRKRATIAPIIVETFQYESSNYADAIGHPVDFLRGANPLHCNAEALYASLLTLGNVSSQYDVLTIESRRKRFVTAAEAILEQLGLWCFLKFIELELRHELKDTLDRQIDNGMDAQAINILTTMDVVPPVMDPKSRIEHHADVQQTQTFLAWVVEQQHKHGLGATNARLKKVADLYGSYMDNARETGRCWVFLQRRVHTRVVAEYMTACFPAYPPCCSMLGSGHGSVAGLDKSDVKAADVEKLFNEGRSPLLVTTAMSTEVEHIAPCDLVICMDEVVDPHKLVDFRQRADPDHGVFKYVIPDTPMELDKYRALFGKMAMLLSLDGTGPSTTETLDQAVVPRRNTQQHGRKHHHGRVKYELYHADVKAKMTLENSIQILTAFCHTLPGIKIYDNRPLYMIQRHLMGRLDGRKRCRTDTADDGMIDHRKFLFSASLKLPSMLRVKHNISTPKCIAAFKAVELLLKRGFLDRSFKSKLLVNRTFIPQESVDEDMELETQNSYDIPPATAVEMGLSPVKSKLLRDGDDNDDAVMHLYGLQGMQYGILCTEPIYGGKTSGRWRFELPTSDVMKPAVQHVPLTVHPTKVTLRQSDLKMALKFHVMLMRLICYGLEAAMSPTNGDIDTEFSSKNDKGYVVVPTLCPVGGGCLDIDWAGLHNVMQSALLRPAWPMSGECGNCIYVSNKRRNVAYVIKKVTTTMVGDVARRVVSNDQYWSYTLRRAKSALLTASPDQPLVHAIEIPGAVPLIRFVHEGKAQLDFGELKERLLIPDQTSILALTKQQYFDAIRLVPLLFEFERKCQLSTLMHAIGCDIDAKHMEEATTKPAYERLETLGDCFLKLESTWWLYQEAITHPSVAQWLIQADKSTTNVVWKGDYERLEYLGDALIEYLVVSYAYVQYPTWQPGALSDWKGATVCNDALGKAALICFHMDQIMLTGSMRMDPALETKLAHIKRLHAEGSSERPHVTMPKIFADGFEALCAAVFLDSGCDLHVIRDIFLGPLLSVIGADAVALVTRKNAPKPADLCLPRDTPIAFDAHDDDDGVAHVVADPAAHEPSVADDAPVEETVATTAGEAPVAFEAPAAGRTGGDDVVKRARPTPRPIVSSTTPVEIIEIDDSDDD</sequence>
<dbReference type="GO" id="GO:0004386">
    <property type="term" value="F:helicase activity"/>
    <property type="evidence" value="ECO:0007669"/>
    <property type="project" value="UniProtKB-KW"/>
</dbReference>
<reference evidence="7 8" key="1">
    <citation type="submission" date="2018-08" db="EMBL/GenBank/DDBJ databases">
        <title>Aphanomyces genome sequencing and annotation.</title>
        <authorList>
            <person name="Minardi D."/>
            <person name="Oidtmann B."/>
            <person name="Van Der Giezen M."/>
            <person name="Studholme D.J."/>
        </authorList>
    </citation>
    <scope>NUCLEOTIDE SEQUENCE [LARGE SCALE GENOMIC DNA]</scope>
    <source>
        <strain evidence="7 8">NJM0002</strain>
    </source>
</reference>
<accession>A0A3R6VWD8</accession>
<dbReference type="Pfam" id="PF03368">
    <property type="entry name" value="Dicer_dimer"/>
    <property type="match status" value="1"/>
</dbReference>
<evidence type="ECO:0000313" key="7">
    <source>
        <dbReference type="EMBL" id="RHY28966.1"/>
    </source>
</evidence>
<dbReference type="InterPro" id="IPR000999">
    <property type="entry name" value="RNase_III_dom"/>
</dbReference>
<dbReference type="Gene3D" id="3.40.50.300">
    <property type="entry name" value="P-loop containing nucleotide triphosphate hydrolases"/>
    <property type="match status" value="2"/>
</dbReference>
<evidence type="ECO:0000256" key="1">
    <source>
        <dbReference type="ARBA" id="ARBA00022741"/>
    </source>
</evidence>
<comment type="caution">
    <text evidence="7">The sequence shown here is derived from an EMBL/GenBank/DDBJ whole genome shotgun (WGS) entry which is preliminary data.</text>
</comment>
<dbReference type="PANTHER" id="PTHR14950">
    <property type="entry name" value="DICER-RELATED"/>
    <property type="match status" value="1"/>
</dbReference>
<gene>
    <name evidence="7" type="ORF">DYB32_005567</name>
</gene>
<evidence type="ECO:0000313" key="8">
    <source>
        <dbReference type="Proteomes" id="UP000285060"/>
    </source>
</evidence>
<dbReference type="GO" id="GO:0005524">
    <property type="term" value="F:ATP binding"/>
    <property type="evidence" value="ECO:0007669"/>
    <property type="project" value="UniProtKB-KW"/>
</dbReference>
<dbReference type="EMBL" id="QUSY01000500">
    <property type="protein sequence ID" value="RHY28966.1"/>
    <property type="molecule type" value="Genomic_DNA"/>
</dbReference>
<feature type="region of interest" description="Disordered" evidence="5">
    <location>
        <begin position="1249"/>
        <end position="1288"/>
    </location>
</feature>
<dbReference type="PROSITE" id="PS50142">
    <property type="entry name" value="RNASE_3_2"/>
    <property type="match status" value="1"/>
</dbReference>
<organism evidence="7 8">
    <name type="scientific">Aphanomyces invadans</name>
    <dbReference type="NCBI Taxonomy" id="157072"/>
    <lineage>
        <taxon>Eukaryota</taxon>
        <taxon>Sar</taxon>
        <taxon>Stramenopiles</taxon>
        <taxon>Oomycota</taxon>
        <taxon>Saprolegniomycetes</taxon>
        <taxon>Saprolegniales</taxon>
        <taxon>Verrucalvaceae</taxon>
        <taxon>Aphanomyces</taxon>
    </lineage>
</organism>
<dbReference type="InterPro" id="IPR011545">
    <property type="entry name" value="DEAD/DEAH_box_helicase_dom"/>
</dbReference>
<keyword evidence="4" id="KW-0067">ATP-binding</keyword>
<keyword evidence="1" id="KW-0547">Nucleotide-binding</keyword>
<dbReference type="Pfam" id="PF00636">
    <property type="entry name" value="Ribonuclease_3"/>
    <property type="match status" value="1"/>
</dbReference>